<dbReference type="Proteomes" id="UP000283655">
    <property type="component" value="Unassembled WGS sequence"/>
</dbReference>
<dbReference type="RefSeq" id="WP_119872594.1">
    <property type="nucleotide sequence ID" value="NZ_QZDH01000004.1"/>
</dbReference>
<dbReference type="Pfam" id="PF00535">
    <property type="entry name" value="Glycos_transf_2"/>
    <property type="match status" value="1"/>
</dbReference>
<dbReference type="InterPro" id="IPR001173">
    <property type="entry name" value="Glyco_trans_2-like"/>
</dbReference>
<sequence length="299" mass="34409">MKINAIIVTYNTELTKSETVKSVFEAKLDNIELTITIWNNGPKLLGDIDLEKYIEQCKSLKISSDIYQDIRNTSLSKVYNFLLKKGKHDFFVILDQDTKINPDFFYNIIENSDSEIICPQVYLENHNNQLDAPVYRDTLKHVPLGNFNAKNILTCGSGLAISRSLCEKTLSHSGFIFDERYAFYLADDSFLLNINRFNYVKGTCIGEIHHNLSGFGCNYKDMKESSKLEHGYALILRKTNQRNKNSITKNIFHSVKYIYKSKCTYTTALKIFKCALTGKHPRSKYEIDEDKTTAISFHI</sequence>
<dbReference type="Gene3D" id="3.90.550.10">
    <property type="entry name" value="Spore Coat Polysaccharide Biosynthesis Protein SpsA, Chain A"/>
    <property type="match status" value="1"/>
</dbReference>
<organism evidence="2 3">
    <name type="scientific">Pectobacterium carotovorum</name>
    <name type="common">Erwinia carotovora</name>
    <dbReference type="NCBI Taxonomy" id="554"/>
    <lineage>
        <taxon>Bacteria</taxon>
        <taxon>Pseudomonadati</taxon>
        <taxon>Pseudomonadota</taxon>
        <taxon>Gammaproteobacteria</taxon>
        <taxon>Enterobacterales</taxon>
        <taxon>Pectobacteriaceae</taxon>
        <taxon>Pectobacterium</taxon>
    </lineage>
</organism>
<dbReference type="SUPFAM" id="SSF53448">
    <property type="entry name" value="Nucleotide-diphospho-sugar transferases"/>
    <property type="match status" value="1"/>
</dbReference>
<name>A0A419B1F1_PECCA</name>
<comment type="caution">
    <text evidence="2">The sequence shown here is derived from an EMBL/GenBank/DDBJ whole genome shotgun (WGS) entry which is preliminary data.</text>
</comment>
<dbReference type="EMBL" id="QZDH01000004">
    <property type="protein sequence ID" value="RJL55128.1"/>
    <property type="molecule type" value="Genomic_DNA"/>
</dbReference>
<dbReference type="GO" id="GO:0016740">
    <property type="term" value="F:transferase activity"/>
    <property type="evidence" value="ECO:0007669"/>
    <property type="project" value="UniProtKB-KW"/>
</dbReference>
<keyword evidence="2" id="KW-0808">Transferase</keyword>
<proteinExistence type="predicted"/>
<dbReference type="CDD" id="cd00761">
    <property type="entry name" value="Glyco_tranf_GTA_type"/>
    <property type="match status" value="1"/>
</dbReference>
<accession>A0A419B1F1</accession>
<protein>
    <submittedName>
        <fullName evidence="2">Glycosyltransferase</fullName>
    </submittedName>
</protein>
<feature type="domain" description="Glycosyltransferase 2-like" evidence="1">
    <location>
        <begin position="6"/>
        <end position="164"/>
    </location>
</feature>
<reference evidence="2 3" key="1">
    <citation type="submission" date="2018-09" db="EMBL/GenBank/DDBJ databases">
        <title>Phylogenetic diversity of Pectobacterium and Dickeya strains causing blackleg disease of potato in Morocco.</title>
        <authorList>
            <person name="Oulghazi S."/>
            <person name="Moumni M."/>
            <person name="Faure D."/>
        </authorList>
    </citation>
    <scope>NUCLEOTIDE SEQUENCE [LARGE SCALE GENOMIC DNA]</scope>
    <source>
        <strain evidence="2 3">S1.15.11.2D</strain>
    </source>
</reference>
<dbReference type="AlphaFoldDB" id="A0A419B1F1"/>
<evidence type="ECO:0000313" key="2">
    <source>
        <dbReference type="EMBL" id="RJL55128.1"/>
    </source>
</evidence>
<dbReference type="InterPro" id="IPR029044">
    <property type="entry name" value="Nucleotide-diphossugar_trans"/>
</dbReference>
<evidence type="ECO:0000259" key="1">
    <source>
        <dbReference type="Pfam" id="PF00535"/>
    </source>
</evidence>
<gene>
    <name evidence="2" type="ORF">D5071_01140</name>
</gene>
<evidence type="ECO:0000313" key="3">
    <source>
        <dbReference type="Proteomes" id="UP000283655"/>
    </source>
</evidence>